<organism evidence="1 2">
    <name type="scientific">Neofusicoccum parvum</name>
    <dbReference type="NCBI Taxonomy" id="310453"/>
    <lineage>
        <taxon>Eukaryota</taxon>
        <taxon>Fungi</taxon>
        <taxon>Dikarya</taxon>
        <taxon>Ascomycota</taxon>
        <taxon>Pezizomycotina</taxon>
        <taxon>Dothideomycetes</taxon>
        <taxon>Dothideomycetes incertae sedis</taxon>
        <taxon>Botryosphaeriales</taxon>
        <taxon>Botryosphaeriaceae</taxon>
        <taxon>Neofusicoccum</taxon>
    </lineage>
</organism>
<name>A0ACB5RQP0_9PEZI</name>
<evidence type="ECO:0000313" key="1">
    <source>
        <dbReference type="EMBL" id="GME22842.1"/>
    </source>
</evidence>
<proteinExistence type="predicted"/>
<protein>
    <submittedName>
        <fullName evidence="1">Uncharacterized protein</fullName>
    </submittedName>
</protein>
<dbReference type="Proteomes" id="UP001165186">
    <property type="component" value="Unassembled WGS sequence"/>
</dbReference>
<evidence type="ECO:0000313" key="2">
    <source>
        <dbReference type="Proteomes" id="UP001165186"/>
    </source>
</evidence>
<keyword evidence="2" id="KW-1185">Reference proteome</keyword>
<comment type="caution">
    <text evidence="1">The sequence shown here is derived from an EMBL/GenBank/DDBJ whole genome shotgun (WGS) entry which is preliminary data.</text>
</comment>
<accession>A0ACB5RQP0</accession>
<reference evidence="1" key="1">
    <citation type="submission" date="2024-09" db="EMBL/GenBank/DDBJ databases">
        <title>Draft Genome Sequences of Neofusicoccum parvum.</title>
        <authorList>
            <person name="Ashida A."/>
            <person name="Camagna M."/>
            <person name="Tanaka A."/>
            <person name="Takemoto D."/>
        </authorList>
    </citation>
    <scope>NUCLEOTIDE SEQUENCE</scope>
    <source>
        <strain evidence="1">PPO83</strain>
    </source>
</reference>
<sequence length="169" mass="18363">MATPTDTSPLSPLTTSLIRLVPVAATFAVTMCHLDQHLIFSSFASPTAASRGAHHVLPHTMRRYVRGVLPFVIALEAAAQSCMAAVVWQRGPLWRWYAVGLAGFFVHLANAPYAWRLLTAIRDDEAKAGRPEALARFVRMNKLRLVGTEVPLLVIVVWGALAPVVGGKV</sequence>
<gene>
    <name evidence="1" type="primary">g745</name>
    <name evidence="1" type="ORF">NpPPO83_00000745</name>
</gene>
<dbReference type="EMBL" id="BSXG01000004">
    <property type="protein sequence ID" value="GME22842.1"/>
    <property type="molecule type" value="Genomic_DNA"/>
</dbReference>